<name>Q6ET97_ORYSJ</name>
<protein>
    <submittedName>
        <fullName evidence="2">Uncharacterized protein</fullName>
    </submittedName>
</protein>
<sequence>MPRCRDGCDAAIPRCVDVRELRADARADLTPSIGWAARRSPRAGGDRRDS</sequence>
<evidence type="ECO:0000313" key="2">
    <source>
        <dbReference type="EMBL" id="BAD28123.1"/>
    </source>
</evidence>
<proteinExistence type="predicted"/>
<reference evidence="1" key="1">
    <citation type="submission" date="2001-09" db="EMBL/GenBank/DDBJ databases">
        <title>Oryza sativa nipponbare(GA3) genomic DNA, chromosome 2, BAC clone:OJ1486_E07.</title>
        <authorList>
            <person name="Sasaki T."/>
            <person name="Matsumoto T."/>
            <person name="Yamamoto K."/>
        </authorList>
    </citation>
    <scope>NUCLEOTIDE SEQUENCE</scope>
</reference>
<reference evidence="2" key="2">
    <citation type="submission" date="2002-03" db="EMBL/GenBank/DDBJ databases">
        <title>Oryza sativa nipponbare(GA3) genomic DNA, chromosome 2, BAC clone:OJ1725_H08.</title>
        <authorList>
            <person name="Sasaki T."/>
            <person name="Matsumoto T."/>
            <person name="Yamamoto K."/>
        </authorList>
    </citation>
    <scope>NUCLEOTIDE SEQUENCE</scope>
</reference>
<accession>Q6ET97</accession>
<dbReference type="Proteomes" id="UP000000763">
    <property type="component" value="Chromosome 2"/>
</dbReference>
<dbReference type="EMBL" id="AP004858">
    <property type="protein sequence ID" value="BAD28123.1"/>
    <property type="molecule type" value="Genomic_DNA"/>
</dbReference>
<gene>
    <name evidence="1" type="ORF">OJ1486_E07.27</name>
    <name evidence="2" type="ORF">OJ1725_H08.4</name>
</gene>
<evidence type="ECO:0000313" key="3">
    <source>
        <dbReference type="Proteomes" id="UP000000763"/>
    </source>
</evidence>
<evidence type="ECO:0000313" key="1">
    <source>
        <dbReference type="EMBL" id="BAD27786.1"/>
    </source>
</evidence>
<organism evidence="2 3">
    <name type="scientific">Oryza sativa subsp. japonica</name>
    <name type="common">Rice</name>
    <dbReference type="NCBI Taxonomy" id="39947"/>
    <lineage>
        <taxon>Eukaryota</taxon>
        <taxon>Viridiplantae</taxon>
        <taxon>Streptophyta</taxon>
        <taxon>Embryophyta</taxon>
        <taxon>Tracheophyta</taxon>
        <taxon>Spermatophyta</taxon>
        <taxon>Magnoliopsida</taxon>
        <taxon>Liliopsida</taxon>
        <taxon>Poales</taxon>
        <taxon>Poaceae</taxon>
        <taxon>BOP clade</taxon>
        <taxon>Oryzoideae</taxon>
        <taxon>Oryzeae</taxon>
        <taxon>Oryzinae</taxon>
        <taxon>Oryza</taxon>
        <taxon>Oryza sativa</taxon>
    </lineage>
</organism>
<reference evidence="3" key="4">
    <citation type="journal article" date="2008" name="Nucleic Acids Res.">
        <title>The rice annotation project database (RAP-DB): 2008 update.</title>
        <authorList>
            <consortium name="The rice annotation project (RAP)"/>
        </authorList>
    </citation>
    <scope>GENOME REANNOTATION</scope>
    <source>
        <strain evidence="3">cv. Nipponbare</strain>
    </source>
</reference>
<reference evidence="3" key="3">
    <citation type="journal article" date="2005" name="Nature">
        <title>The map-based sequence of the rice genome.</title>
        <authorList>
            <consortium name="International rice genome sequencing project (IRGSP)"/>
            <person name="Matsumoto T."/>
            <person name="Wu J."/>
            <person name="Kanamori H."/>
            <person name="Katayose Y."/>
            <person name="Fujisawa M."/>
            <person name="Namiki N."/>
            <person name="Mizuno H."/>
            <person name="Yamamoto K."/>
            <person name="Antonio B.A."/>
            <person name="Baba T."/>
            <person name="Sakata K."/>
            <person name="Nagamura Y."/>
            <person name="Aoki H."/>
            <person name="Arikawa K."/>
            <person name="Arita K."/>
            <person name="Bito T."/>
            <person name="Chiden Y."/>
            <person name="Fujitsuka N."/>
            <person name="Fukunaka R."/>
            <person name="Hamada M."/>
            <person name="Harada C."/>
            <person name="Hayashi A."/>
            <person name="Hijishita S."/>
            <person name="Honda M."/>
            <person name="Hosokawa S."/>
            <person name="Ichikawa Y."/>
            <person name="Idonuma A."/>
            <person name="Iijima M."/>
            <person name="Ikeda M."/>
            <person name="Ikeno M."/>
            <person name="Ito K."/>
            <person name="Ito S."/>
            <person name="Ito T."/>
            <person name="Ito Y."/>
            <person name="Ito Y."/>
            <person name="Iwabuchi A."/>
            <person name="Kamiya K."/>
            <person name="Karasawa W."/>
            <person name="Kurita K."/>
            <person name="Katagiri S."/>
            <person name="Kikuta A."/>
            <person name="Kobayashi H."/>
            <person name="Kobayashi N."/>
            <person name="Machita K."/>
            <person name="Maehara T."/>
            <person name="Masukawa M."/>
            <person name="Mizubayashi T."/>
            <person name="Mukai Y."/>
            <person name="Nagasaki H."/>
            <person name="Nagata Y."/>
            <person name="Naito S."/>
            <person name="Nakashima M."/>
            <person name="Nakama Y."/>
            <person name="Nakamichi Y."/>
            <person name="Nakamura M."/>
            <person name="Meguro A."/>
            <person name="Negishi M."/>
            <person name="Ohta I."/>
            <person name="Ohta T."/>
            <person name="Okamoto M."/>
            <person name="Ono N."/>
            <person name="Saji S."/>
            <person name="Sakaguchi M."/>
            <person name="Sakai K."/>
            <person name="Shibata M."/>
            <person name="Shimokawa T."/>
            <person name="Song J."/>
            <person name="Takazaki Y."/>
            <person name="Terasawa K."/>
            <person name="Tsugane M."/>
            <person name="Tsuji K."/>
            <person name="Ueda S."/>
            <person name="Waki K."/>
            <person name="Yamagata H."/>
            <person name="Yamamoto M."/>
            <person name="Yamamoto S."/>
            <person name="Yamane H."/>
            <person name="Yoshiki S."/>
            <person name="Yoshihara R."/>
            <person name="Yukawa K."/>
            <person name="Zhong H."/>
            <person name="Yano M."/>
            <person name="Yuan Q."/>
            <person name="Ouyang S."/>
            <person name="Liu J."/>
            <person name="Jones K.M."/>
            <person name="Gansberger K."/>
            <person name="Moffat K."/>
            <person name="Hill J."/>
            <person name="Bera J."/>
            <person name="Fadrosh D."/>
            <person name="Jin S."/>
            <person name="Johri S."/>
            <person name="Kim M."/>
            <person name="Overton L."/>
            <person name="Reardon M."/>
            <person name="Tsitrin T."/>
            <person name="Vuong H."/>
            <person name="Weaver B."/>
            <person name="Ciecko A."/>
            <person name="Tallon L."/>
            <person name="Jackson J."/>
            <person name="Pai G."/>
            <person name="Aken S.V."/>
            <person name="Utterback T."/>
            <person name="Reidmuller S."/>
            <person name="Feldblyum T."/>
            <person name="Hsiao J."/>
            <person name="Zismann V."/>
            <person name="Iobst S."/>
            <person name="de Vazeille A.R."/>
            <person name="Buell C.R."/>
            <person name="Ying K."/>
            <person name="Li Y."/>
            <person name="Lu T."/>
            <person name="Huang Y."/>
            <person name="Zhao Q."/>
            <person name="Feng Q."/>
            <person name="Zhang L."/>
            <person name="Zhu J."/>
            <person name="Weng Q."/>
            <person name="Mu J."/>
            <person name="Lu Y."/>
            <person name="Fan D."/>
            <person name="Liu Y."/>
            <person name="Guan J."/>
            <person name="Zhang Y."/>
            <person name="Yu S."/>
            <person name="Liu X."/>
            <person name="Zhang Y."/>
            <person name="Hong G."/>
            <person name="Han B."/>
            <person name="Choisne N."/>
            <person name="Demange N."/>
            <person name="Orjeda G."/>
            <person name="Samain S."/>
            <person name="Cattolico L."/>
            <person name="Pelletier E."/>
            <person name="Couloux A."/>
            <person name="Segurens B."/>
            <person name="Wincker P."/>
            <person name="D'Hont A."/>
            <person name="Scarpelli C."/>
            <person name="Weissenbach J."/>
            <person name="Salanoubat M."/>
            <person name="Quetier F."/>
            <person name="Yu Y."/>
            <person name="Kim H.R."/>
            <person name="Rambo T."/>
            <person name="Currie J."/>
            <person name="Collura K."/>
            <person name="Luo M."/>
            <person name="Yang T."/>
            <person name="Ammiraju J.S.S."/>
            <person name="Engler F."/>
            <person name="Soderlund C."/>
            <person name="Wing R.A."/>
            <person name="Palmer L.E."/>
            <person name="de la Bastide M."/>
            <person name="Spiegel L."/>
            <person name="Nascimento L."/>
            <person name="Zutavern T."/>
            <person name="O'Shaughnessy A."/>
            <person name="Dike S."/>
            <person name="Dedhia N."/>
            <person name="Preston R."/>
            <person name="Balija V."/>
            <person name="McCombie W.R."/>
            <person name="Chow T."/>
            <person name="Chen H."/>
            <person name="Chung M."/>
            <person name="Chen C."/>
            <person name="Shaw J."/>
            <person name="Wu H."/>
            <person name="Hsiao K."/>
            <person name="Chao Y."/>
            <person name="Chu M."/>
            <person name="Cheng C."/>
            <person name="Hour A."/>
            <person name="Lee P."/>
            <person name="Lin S."/>
            <person name="Lin Y."/>
            <person name="Liou J."/>
            <person name="Liu S."/>
            <person name="Hsing Y."/>
            <person name="Raghuvanshi S."/>
            <person name="Mohanty A."/>
            <person name="Bharti A.K."/>
            <person name="Gaur A."/>
            <person name="Gupta V."/>
            <person name="Kumar D."/>
            <person name="Ravi V."/>
            <person name="Vij S."/>
            <person name="Kapur A."/>
            <person name="Khurana P."/>
            <person name="Khurana P."/>
            <person name="Khurana J.P."/>
            <person name="Tyagi A.K."/>
            <person name="Gaikwad K."/>
            <person name="Singh A."/>
            <person name="Dalal V."/>
            <person name="Srivastava S."/>
            <person name="Dixit A."/>
            <person name="Pal A.K."/>
            <person name="Ghazi I.A."/>
            <person name="Yadav M."/>
            <person name="Pandit A."/>
            <person name="Bhargava A."/>
            <person name="Sureshbabu K."/>
            <person name="Batra K."/>
            <person name="Sharma T.R."/>
            <person name="Mohapatra T."/>
            <person name="Singh N.K."/>
            <person name="Messing J."/>
            <person name="Nelson A.B."/>
            <person name="Fuks G."/>
            <person name="Kavchok S."/>
            <person name="Keizer G."/>
            <person name="Linton E."/>
            <person name="Llaca V."/>
            <person name="Song R."/>
            <person name="Tanyolac B."/>
            <person name="Young S."/>
            <person name="Ho-Il K."/>
            <person name="Hahn J.H."/>
            <person name="Sangsakoo G."/>
            <person name="Vanavichit A."/>
            <person name="de Mattos Luiz.A.T."/>
            <person name="Zimmer P.D."/>
            <person name="Malone G."/>
            <person name="Dellagostin O."/>
            <person name="de Oliveira A.C."/>
            <person name="Bevan M."/>
            <person name="Bancroft I."/>
            <person name="Minx P."/>
            <person name="Cordum H."/>
            <person name="Wilson R."/>
            <person name="Cheng Z."/>
            <person name="Jin W."/>
            <person name="Jiang J."/>
            <person name="Leong S.A."/>
            <person name="Iwama H."/>
            <person name="Gojobori T."/>
            <person name="Itoh T."/>
            <person name="Niimura Y."/>
            <person name="Fujii Y."/>
            <person name="Habara T."/>
            <person name="Sakai H."/>
            <person name="Sato Y."/>
            <person name="Wilson G."/>
            <person name="Kumar K."/>
            <person name="McCouch S."/>
            <person name="Juretic N."/>
            <person name="Hoen D."/>
            <person name="Wright S."/>
            <person name="Bruskiewich R."/>
            <person name="Bureau T."/>
            <person name="Miyao A."/>
            <person name="Hirochika H."/>
            <person name="Nishikawa T."/>
            <person name="Kadowaki K."/>
            <person name="Sugiura M."/>
            <person name="Burr B."/>
            <person name="Sasaki T."/>
        </authorList>
    </citation>
    <scope>NUCLEOTIDE SEQUENCE [LARGE SCALE GENOMIC DNA]</scope>
    <source>
        <strain evidence="3">cv. Nipponbare</strain>
    </source>
</reference>
<dbReference type="AlphaFoldDB" id="Q6ET97"/>
<dbReference type="EMBL" id="AP004139">
    <property type="protein sequence ID" value="BAD27786.1"/>
    <property type="molecule type" value="Genomic_DNA"/>
</dbReference>